<dbReference type="InterPro" id="IPR016181">
    <property type="entry name" value="Acyl_CoA_acyltransferase"/>
</dbReference>
<comment type="catalytic activity">
    <reaction evidence="7 15">
        <text>N-terminal L-lysyl-[protein] + L-leucyl-tRNA(Leu) = N-terminal L-leucyl-L-lysyl-[protein] + tRNA(Leu) + H(+)</text>
        <dbReference type="Rhea" id="RHEA:12340"/>
        <dbReference type="Rhea" id="RHEA-COMP:9613"/>
        <dbReference type="Rhea" id="RHEA-COMP:9622"/>
        <dbReference type="Rhea" id="RHEA-COMP:12670"/>
        <dbReference type="Rhea" id="RHEA-COMP:12671"/>
        <dbReference type="ChEBI" id="CHEBI:15378"/>
        <dbReference type="ChEBI" id="CHEBI:65249"/>
        <dbReference type="ChEBI" id="CHEBI:78442"/>
        <dbReference type="ChEBI" id="CHEBI:78494"/>
        <dbReference type="ChEBI" id="CHEBI:133043"/>
        <dbReference type="EC" id="2.3.2.6"/>
    </reaction>
</comment>
<dbReference type="Gene3D" id="3.30.70.3550">
    <property type="entry name" value="Leucyl/phenylalanyl-tRNA-protein transferase, N-terminal domain"/>
    <property type="match status" value="1"/>
</dbReference>
<dbReference type="EC" id="2.3.2.6" evidence="10 15"/>
<dbReference type="PANTHER" id="PTHR30098">
    <property type="entry name" value="LEUCYL/PHENYLALANYL-TRNA--PROTEIN TRANSFERASE"/>
    <property type="match status" value="1"/>
</dbReference>
<keyword evidence="2 15" id="KW-0963">Cytoplasm</keyword>
<reference evidence="16 17" key="1">
    <citation type="submission" date="2018-02" db="EMBL/GenBank/DDBJ databases">
        <title>A novel lanthanide dependent methylotroph, Methylotenera sp. La3113.</title>
        <authorList>
            <person name="Lv H."/>
            <person name="Tani A."/>
        </authorList>
    </citation>
    <scope>NUCLEOTIDE SEQUENCE [LARGE SCALE GENOMIC DNA]</scope>
    <source>
        <strain evidence="16 17">La3113</strain>
    </source>
</reference>
<dbReference type="PANTHER" id="PTHR30098:SF2">
    <property type="entry name" value="LEUCYL_PHENYLALANYL-TRNA--PROTEIN TRANSFERASE"/>
    <property type="match status" value="1"/>
</dbReference>
<evidence type="ECO:0000256" key="7">
    <source>
        <dbReference type="ARBA" id="ARBA00051538"/>
    </source>
</evidence>
<protein>
    <recommendedName>
        <fullName evidence="11 15">Leucyl/phenylalanyl-tRNA--protein transferase</fullName>
        <ecNumber evidence="10 15">2.3.2.6</ecNumber>
    </recommendedName>
    <alternativeName>
        <fullName evidence="12 15">L/F-transferase</fullName>
    </alternativeName>
    <alternativeName>
        <fullName evidence="13 15">Leucyltransferase</fullName>
    </alternativeName>
    <alternativeName>
        <fullName evidence="14 15">Phenyalanyltransferase</fullName>
    </alternativeName>
</protein>
<dbReference type="Gene3D" id="3.40.630.70">
    <property type="entry name" value="Leucyl/phenylalanyl-tRNA-protein transferase, C-terminal domain"/>
    <property type="match status" value="1"/>
</dbReference>
<dbReference type="InterPro" id="IPR042203">
    <property type="entry name" value="Leu/Phe-tRNA_Trfase_C"/>
</dbReference>
<dbReference type="Pfam" id="PF03588">
    <property type="entry name" value="Leu_Phe_trans"/>
    <property type="match status" value="1"/>
</dbReference>
<evidence type="ECO:0000256" key="4">
    <source>
        <dbReference type="ARBA" id="ARBA00023315"/>
    </source>
</evidence>
<evidence type="ECO:0000256" key="15">
    <source>
        <dbReference type="HAMAP-Rule" id="MF_00688"/>
    </source>
</evidence>
<dbReference type="GO" id="GO:0030163">
    <property type="term" value="P:protein catabolic process"/>
    <property type="evidence" value="ECO:0007669"/>
    <property type="project" value="UniProtKB-UniRule"/>
</dbReference>
<dbReference type="InterPro" id="IPR042221">
    <property type="entry name" value="Leu/Phe-tRNA_Trfase_N"/>
</dbReference>
<proteinExistence type="inferred from homology"/>
<comment type="caution">
    <text evidence="16">The sequence shown here is derived from an EMBL/GenBank/DDBJ whole genome shotgun (WGS) entry which is preliminary data.</text>
</comment>
<dbReference type="SUPFAM" id="SSF55729">
    <property type="entry name" value="Acyl-CoA N-acyltransferases (Nat)"/>
    <property type="match status" value="1"/>
</dbReference>
<evidence type="ECO:0000256" key="13">
    <source>
        <dbReference type="ARBA" id="ARBA00077165"/>
    </source>
</evidence>
<evidence type="ECO:0000313" key="16">
    <source>
        <dbReference type="EMBL" id="TFW72983.1"/>
    </source>
</evidence>
<dbReference type="GO" id="GO:0005737">
    <property type="term" value="C:cytoplasm"/>
    <property type="evidence" value="ECO:0007669"/>
    <property type="project" value="UniProtKB-SubCell"/>
</dbReference>
<dbReference type="NCBIfam" id="TIGR00667">
    <property type="entry name" value="aat"/>
    <property type="match status" value="1"/>
</dbReference>
<evidence type="ECO:0000256" key="9">
    <source>
        <dbReference type="ARBA" id="ARBA00061535"/>
    </source>
</evidence>
<dbReference type="HAMAP" id="MF_00688">
    <property type="entry name" value="Leu_Phe_trans"/>
    <property type="match status" value="1"/>
</dbReference>
<dbReference type="OrthoDB" id="9790282at2"/>
<accession>A0A4Y9VTN4</accession>
<comment type="subcellular location">
    <subcellularLocation>
        <location evidence="1 15">Cytoplasm</location>
    </subcellularLocation>
</comment>
<evidence type="ECO:0000256" key="5">
    <source>
        <dbReference type="ARBA" id="ARBA00050607"/>
    </source>
</evidence>
<comment type="catalytic activity">
    <reaction evidence="6 15">
        <text>N-terminal L-arginyl-[protein] + L-leucyl-tRNA(Leu) = N-terminal L-leucyl-L-arginyl-[protein] + tRNA(Leu) + H(+)</text>
        <dbReference type="Rhea" id="RHEA:50416"/>
        <dbReference type="Rhea" id="RHEA-COMP:9613"/>
        <dbReference type="Rhea" id="RHEA-COMP:9622"/>
        <dbReference type="Rhea" id="RHEA-COMP:12672"/>
        <dbReference type="Rhea" id="RHEA-COMP:12673"/>
        <dbReference type="ChEBI" id="CHEBI:15378"/>
        <dbReference type="ChEBI" id="CHEBI:64719"/>
        <dbReference type="ChEBI" id="CHEBI:78442"/>
        <dbReference type="ChEBI" id="CHEBI:78494"/>
        <dbReference type="ChEBI" id="CHEBI:133044"/>
        <dbReference type="EC" id="2.3.2.6"/>
    </reaction>
</comment>
<organism evidence="16 17">
    <name type="scientific">Methylotenera oryzisoli</name>
    <dbReference type="NCBI Taxonomy" id="2080758"/>
    <lineage>
        <taxon>Bacteria</taxon>
        <taxon>Pseudomonadati</taxon>
        <taxon>Pseudomonadota</taxon>
        <taxon>Betaproteobacteria</taxon>
        <taxon>Nitrosomonadales</taxon>
        <taxon>Methylophilaceae</taxon>
        <taxon>Methylotenera</taxon>
    </lineage>
</organism>
<dbReference type="InterPro" id="IPR004616">
    <property type="entry name" value="Leu/Phe-tRNA_Trfase"/>
</dbReference>
<comment type="catalytic activity">
    <reaction evidence="5 15">
        <text>L-phenylalanyl-tRNA(Phe) + an N-terminal L-alpha-aminoacyl-[protein] = an N-terminal L-phenylalanyl-L-alpha-aminoacyl-[protein] + tRNA(Phe)</text>
        <dbReference type="Rhea" id="RHEA:43632"/>
        <dbReference type="Rhea" id="RHEA-COMP:9668"/>
        <dbReference type="Rhea" id="RHEA-COMP:9699"/>
        <dbReference type="Rhea" id="RHEA-COMP:10636"/>
        <dbReference type="Rhea" id="RHEA-COMP:10637"/>
        <dbReference type="ChEBI" id="CHEBI:78442"/>
        <dbReference type="ChEBI" id="CHEBI:78531"/>
        <dbReference type="ChEBI" id="CHEBI:78597"/>
        <dbReference type="ChEBI" id="CHEBI:83561"/>
        <dbReference type="EC" id="2.3.2.6"/>
    </reaction>
</comment>
<evidence type="ECO:0000256" key="14">
    <source>
        <dbReference type="ARBA" id="ARBA00083640"/>
    </source>
</evidence>
<evidence type="ECO:0000256" key="6">
    <source>
        <dbReference type="ARBA" id="ARBA00050652"/>
    </source>
</evidence>
<dbReference type="Proteomes" id="UP000297706">
    <property type="component" value="Unassembled WGS sequence"/>
</dbReference>
<evidence type="ECO:0000256" key="10">
    <source>
        <dbReference type="ARBA" id="ARBA00066767"/>
    </source>
</evidence>
<dbReference type="FunFam" id="3.30.70.3550:FF:000001">
    <property type="entry name" value="Leucyl/phenylalanyl-tRNA--protein transferase"/>
    <property type="match status" value="1"/>
</dbReference>
<gene>
    <name evidence="15" type="primary">aat</name>
    <name evidence="16" type="ORF">C3Y98_01090</name>
</gene>
<evidence type="ECO:0000256" key="1">
    <source>
        <dbReference type="ARBA" id="ARBA00004496"/>
    </source>
</evidence>
<sequence>MSHGYYQLPNGRVASIDGECDFPPLTEALNEPNGLIAIGGDLSLPRLLTAYHQGIFPWFSEGEPILWWSPSPRMVLFPNELKISNSLQKTLKKKTFEVRFNTQFRAVITACSSTLRSQQAGTWITQDIIDAYCRLHDAGFAISAESYVDGELVGGCYGVRIGQMFYGESMFHHKTDASKVAFVSLVQHLTAQGIGLIDCQMKTAHLASLGAREIDRAAFAAQLSVLTKAVPSNIE</sequence>
<dbReference type="EMBL" id="PQVH01000002">
    <property type="protein sequence ID" value="TFW72983.1"/>
    <property type="molecule type" value="Genomic_DNA"/>
</dbReference>
<keyword evidence="4 15" id="KW-0012">Acyltransferase</keyword>
<keyword evidence="3 15" id="KW-0808">Transferase</keyword>
<evidence type="ECO:0000256" key="2">
    <source>
        <dbReference type="ARBA" id="ARBA00022490"/>
    </source>
</evidence>
<name>A0A4Y9VTN4_9PROT</name>
<evidence type="ECO:0000313" key="17">
    <source>
        <dbReference type="Proteomes" id="UP000297706"/>
    </source>
</evidence>
<comment type="function">
    <text evidence="8 15">Functions in the N-end rule pathway of protein degradation where it conjugates Leu, Phe and, less efficiently, Met from aminoacyl-tRNAs to the N-termini of proteins containing an N-terminal arginine or lysine.</text>
</comment>
<comment type="similarity">
    <text evidence="9 15">Belongs to the L/F-transferase family.</text>
</comment>
<dbReference type="GO" id="GO:0008914">
    <property type="term" value="F:leucyl-tRNA--protein transferase activity"/>
    <property type="evidence" value="ECO:0007669"/>
    <property type="project" value="UniProtKB-UniRule"/>
</dbReference>
<dbReference type="AlphaFoldDB" id="A0A4Y9VTN4"/>
<evidence type="ECO:0000256" key="3">
    <source>
        <dbReference type="ARBA" id="ARBA00022679"/>
    </source>
</evidence>
<keyword evidence="17" id="KW-1185">Reference proteome</keyword>
<dbReference type="RefSeq" id="WP_135276291.1">
    <property type="nucleotide sequence ID" value="NZ_PQVH01000002.1"/>
</dbReference>
<evidence type="ECO:0000256" key="12">
    <source>
        <dbReference type="ARBA" id="ARBA00077136"/>
    </source>
</evidence>
<evidence type="ECO:0000256" key="8">
    <source>
        <dbReference type="ARBA" id="ARBA00054043"/>
    </source>
</evidence>
<evidence type="ECO:0000256" key="11">
    <source>
        <dbReference type="ARBA" id="ARBA00074372"/>
    </source>
</evidence>